<dbReference type="AlphaFoldDB" id="A0A7J5XZ16"/>
<accession>A0A7J5XZ16</accession>
<dbReference type="Proteomes" id="UP000518266">
    <property type="component" value="Unassembled WGS sequence"/>
</dbReference>
<evidence type="ECO:0000313" key="2">
    <source>
        <dbReference type="Proteomes" id="UP000518266"/>
    </source>
</evidence>
<evidence type="ECO:0000313" key="1">
    <source>
        <dbReference type="EMBL" id="KAF3842063.1"/>
    </source>
</evidence>
<keyword evidence="2" id="KW-1185">Reference proteome</keyword>
<gene>
    <name evidence="1" type="ORF">F7725_024014</name>
</gene>
<name>A0A7J5XZ16_DISMA</name>
<sequence length="196" mass="21429">MSYFIDDPLDQVELSLQRRVQQQSQRVELHSHAVIDAFRAKLAQGGLLVEEFLNVGPRRTLGFSDGAAFLQRPGGVVELLPQGFQVAIVLVPVGLGGAEGPGGALRFGLGDLRWTGTHVVGSVVVDLRFKGRGAAVHTLCGLRLLTWAGLALRVVGREGCRAVWVGWFYEQLVPHWAPGHGGRLDVRADRRHTRRT</sequence>
<protein>
    <submittedName>
        <fullName evidence="1">Uncharacterized protein</fullName>
    </submittedName>
</protein>
<proteinExistence type="predicted"/>
<organism evidence="1 2">
    <name type="scientific">Dissostichus mawsoni</name>
    <name type="common">Antarctic cod</name>
    <dbReference type="NCBI Taxonomy" id="36200"/>
    <lineage>
        <taxon>Eukaryota</taxon>
        <taxon>Metazoa</taxon>
        <taxon>Chordata</taxon>
        <taxon>Craniata</taxon>
        <taxon>Vertebrata</taxon>
        <taxon>Euteleostomi</taxon>
        <taxon>Actinopterygii</taxon>
        <taxon>Neopterygii</taxon>
        <taxon>Teleostei</taxon>
        <taxon>Neoteleostei</taxon>
        <taxon>Acanthomorphata</taxon>
        <taxon>Eupercaria</taxon>
        <taxon>Perciformes</taxon>
        <taxon>Notothenioidei</taxon>
        <taxon>Nototheniidae</taxon>
        <taxon>Dissostichus</taxon>
    </lineage>
</organism>
<dbReference type="EMBL" id="JAAKFY010000019">
    <property type="protein sequence ID" value="KAF3842063.1"/>
    <property type="molecule type" value="Genomic_DNA"/>
</dbReference>
<reference evidence="1 2" key="1">
    <citation type="submission" date="2020-03" db="EMBL/GenBank/DDBJ databases">
        <title>Dissostichus mawsoni Genome sequencing and assembly.</title>
        <authorList>
            <person name="Park H."/>
        </authorList>
    </citation>
    <scope>NUCLEOTIDE SEQUENCE [LARGE SCALE GENOMIC DNA]</scope>
    <source>
        <strain evidence="1">DM0001</strain>
        <tissue evidence="1">Muscle</tissue>
    </source>
</reference>
<comment type="caution">
    <text evidence="1">The sequence shown here is derived from an EMBL/GenBank/DDBJ whole genome shotgun (WGS) entry which is preliminary data.</text>
</comment>